<gene>
    <name evidence="2" type="primary">LOC142181792</name>
</gene>
<accession>A0AC58UPK8</accession>
<reference evidence="2" key="2">
    <citation type="submission" date="2025-08" db="UniProtKB">
        <authorList>
            <consortium name="RefSeq"/>
        </authorList>
    </citation>
    <scope>IDENTIFICATION</scope>
    <source>
        <tissue evidence="2">Leaf</tissue>
    </source>
</reference>
<name>A0AC58UPK8_TOBAC</name>
<evidence type="ECO:0000313" key="1">
    <source>
        <dbReference type="Proteomes" id="UP000790787"/>
    </source>
</evidence>
<evidence type="ECO:0000313" key="2">
    <source>
        <dbReference type="RefSeq" id="XP_075111430.1"/>
    </source>
</evidence>
<proteinExistence type="predicted"/>
<organism evidence="1 2">
    <name type="scientific">Nicotiana tabacum</name>
    <name type="common">Common tobacco</name>
    <dbReference type="NCBI Taxonomy" id="4097"/>
    <lineage>
        <taxon>Eukaryota</taxon>
        <taxon>Viridiplantae</taxon>
        <taxon>Streptophyta</taxon>
        <taxon>Embryophyta</taxon>
        <taxon>Tracheophyta</taxon>
        <taxon>Spermatophyta</taxon>
        <taxon>Magnoliopsida</taxon>
        <taxon>eudicotyledons</taxon>
        <taxon>Gunneridae</taxon>
        <taxon>Pentapetalae</taxon>
        <taxon>asterids</taxon>
        <taxon>lamiids</taxon>
        <taxon>Solanales</taxon>
        <taxon>Solanaceae</taxon>
        <taxon>Nicotianoideae</taxon>
        <taxon>Nicotianeae</taxon>
        <taxon>Nicotiana</taxon>
    </lineage>
</organism>
<protein>
    <submittedName>
        <fullName evidence="2">Uncharacterized protein LOC142181792</fullName>
    </submittedName>
</protein>
<keyword evidence="1" id="KW-1185">Reference proteome</keyword>
<sequence length="141" mass="16248">MGETPFSLVYDTEALIPVEIGEPTIRSQTIEEEINKAMLVKLDFLEEHRNLGYIRMVAQKQRIERYYNRRANLQYFIVGDLILRKLIQSVREVNAGKLGPTWEGPYQVSTMTGKGSYPLKNQDRFLSQLNFSNKGFNEAAT</sequence>
<reference evidence="1" key="1">
    <citation type="journal article" date="2014" name="Nat. Commun.">
        <title>The tobacco genome sequence and its comparison with those of tomato and potato.</title>
        <authorList>
            <person name="Sierro N."/>
            <person name="Battey J.N."/>
            <person name="Ouadi S."/>
            <person name="Bakaher N."/>
            <person name="Bovet L."/>
            <person name="Willig A."/>
            <person name="Goepfert S."/>
            <person name="Peitsch M.C."/>
            <person name="Ivanov N.V."/>
        </authorList>
    </citation>
    <scope>NUCLEOTIDE SEQUENCE [LARGE SCALE GENOMIC DNA]</scope>
</reference>
<dbReference type="Proteomes" id="UP000790787">
    <property type="component" value="Chromosome 6"/>
</dbReference>
<dbReference type="RefSeq" id="XP_075111430.1">
    <property type="nucleotide sequence ID" value="XM_075255329.1"/>
</dbReference>